<keyword evidence="3" id="KW-1185">Reference proteome</keyword>
<protein>
    <submittedName>
        <fullName evidence="1">Uncharacterized protein</fullName>
    </submittedName>
</protein>
<dbReference type="Proteomes" id="UP001154282">
    <property type="component" value="Unassembled WGS sequence"/>
</dbReference>
<name>A0AAV0H8V2_9ROSI</name>
<dbReference type="EMBL" id="CAMGYJ010000008">
    <property type="protein sequence ID" value="CAI0459592.1"/>
    <property type="molecule type" value="Genomic_DNA"/>
</dbReference>
<organism evidence="1 3">
    <name type="scientific">Linum tenue</name>
    <dbReference type="NCBI Taxonomy" id="586396"/>
    <lineage>
        <taxon>Eukaryota</taxon>
        <taxon>Viridiplantae</taxon>
        <taxon>Streptophyta</taxon>
        <taxon>Embryophyta</taxon>
        <taxon>Tracheophyta</taxon>
        <taxon>Spermatophyta</taxon>
        <taxon>Magnoliopsida</taxon>
        <taxon>eudicotyledons</taxon>
        <taxon>Gunneridae</taxon>
        <taxon>Pentapetalae</taxon>
        <taxon>rosids</taxon>
        <taxon>fabids</taxon>
        <taxon>Malpighiales</taxon>
        <taxon>Linaceae</taxon>
        <taxon>Linum</taxon>
    </lineage>
</organism>
<reference evidence="1" key="1">
    <citation type="submission" date="2022-08" db="EMBL/GenBank/DDBJ databases">
        <authorList>
            <person name="Gutierrez-Valencia J."/>
        </authorList>
    </citation>
    <scope>NUCLEOTIDE SEQUENCE</scope>
</reference>
<comment type="caution">
    <text evidence="1">The sequence shown here is derived from an EMBL/GenBank/DDBJ whole genome shotgun (WGS) entry which is preliminary data.</text>
</comment>
<evidence type="ECO:0000313" key="1">
    <source>
        <dbReference type="EMBL" id="CAI0381704.1"/>
    </source>
</evidence>
<accession>A0AAV0H8V2</accession>
<evidence type="ECO:0000313" key="3">
    <source>
        <dbReference type="Proteomes" id="UP001154282"/>
    </source>
</evidence>
<proteinExistence type="predicted"/>
<evidence type="ECO:0000313" key="2">
    <source>
        <dbReference type="EMBL" id="CAI0459592.1"/>
    </source>
</evidence>
<dbReference type="AlphaFoldDB" id="A0AAV0H8V2"/>
<sequence>MIYLFFRFTRFSYSLVSKAKAWPSS</sequence>
<gene>
    <name evidence="1" type="ORF">LITE_LOCUS3259</name>
    <name evidence="2" type="ORF">LITE_LOCUS34079</name>
</gene>
<dbReference type="EMBL" id="CAMGYJ010000002">
    <property type="protein sequence ID" value="CAI0381704.1"/>
    <property type="molecule type" value="Genomic_DNA"/>
</dbReference>